<evidence type="ECO:0000313" key="1">
    <source>
        <dbReference type="EMBL" id="GMA38546.1"/>
    </source>
</evidence>
<dbReference type="EMBL" id="BSUO01000001">
    <property type="protein sequence ID" value="GMA38546.1"/>
    <property type="molecule type" value="Genomic_DNA"/>
</dbReference>
<reference evidence="2" key="1">
    <citation type="journal article" date="2019" name="Int. J. Syst. Evol. Microbiol.">
        <title>The Global Catalogue of Microorganisms (GCM) 10K type strain sequencing project: providing services to taxonomists for standard genome sequencing and annotation.</title>
        <authorList>
            <consortium name="The Broad Institute Genomics Platform"/>
            <consortium name="The Broad Institute Genome Sequencing Center for Infectious Disease"/>
            <person name="Wu L."/>
            <person name="Ma J."/>
        </authorList>
    </citation>
    <scope>NUCLEOTIDE SEQUENCE [LARGE SCALE GENOMIC DNA]</scope>
    <source>
        <strain evidence="2">NBRC 113072</strain>
    </source>
</reference>
<dbReference type="RefSeq" id="WP_284302609.1">
    <property type="nucleotide sequence ID" value="NZ_BSUO01000001.1"/>
</dbReference>
<protein>
    <recommendedName>
        <fullName evidence="3">HTH cro/C1-type domain-containing protein</fullName>
    </recommendedName>
</protein>
<evidence type="ECO:0000313" key="2">
    <source>
        <dbReference type="Proteomes" id="UP001157126"/>
    </source>
</evidence>
<comment type="caution">
    <text evidence="1">The sequence shown here is derived from an EMBL/GenBank/DDBJ whole genome shotgun (WGS) entry which is preliminary data.</text>
</comment>
<dbReference type="Proteomes" id="UP001157126">
    <property type="component" value="Unassembled WGS sequence"/>
</dbReference>
<accession>A0ABQ6ILB8</accession>
<proteinExistence type="predicted"/>
<keyword evidence="2" id="KW-1185">Reference proteome</keyword>
<organism evidence="1 2">
    <name type="scientific">Mobilicoccus caccae</name>
    <dbReference type="NCBI Taxonomy" id="1859295"/>
    <lineage>
        <taxon>Bacteria</taxon>
        <taxon>Bacillati</taxon>
        <taxon>Actinomycetota</taxon>
        <taxon>Actinomycetes</taxon>
        <taxon>Micrococcales</taxon>
        <taxon>Dermatophilaceae</taxon>
        <taxon>Mobilicoccus</taxon>
    </lineage>
</organism>
<gene>
    <name evidence="1" type="ORF">GCM10025883_05910</name>
</gene>
<name>A0ABQ6ILB8_9MICO</name>
<sequence>MTTDDGGSQTQDGFAVVLRGAIAARGISLDQLRRALARKGVTVSVATLSYWQSGRSRPERATSLAAIGPLEECLELPRGFLASRLPTSRRRQTRDEEFYDQAQLPDTSVRPHHIGQAVEQLDLDYSGATWVSIHDRIRLDRNRMETMHEVRLLLQARRDGFDRFPVWMETDDPSIYPVVTALTNCRVGRVREFREHRGIAVEMLLERPLRQEETMLVEHRLSFVGPQTPKTYVWRRVVTPPGRW</sequence>
<evidence type="ECO:0008006" key="3">
    <source>
        <dbReference type="Google" id="ProtNLM"/>
    </source>
</evidence>